<keyword evidence="1" id="KW-1133">Transmembrane helix</keyword>
<dbReference type="Pfam" id="PF12679">
    <property type="entry name" value="ABC2_membrane_2"/>
    <property type="match status" value="1"/>
</dbReference>
<dbReference type="KEGG" id="alka:J0B03_01640"/>
<feature type="transmembrane region" description="Helical" evidence="1">
    <location>
        <begin position="22"/>
        <end position="41"/>
    </location>
</feature>
<feature type="transmembrane region" description="Helical" evidence="1">
    <location>
        <begin position="287"/>
        <end position="313"/>
    </location>
</feature>
<feature type="transmembrane region" description="Helical" evidence="1">
    <location>
        <begin position="319"/>
        <end position="339"/>
    </location>
</feature>
<dbReference type="AlphaFoldDB" id="A0A975AIL9"/>
<dbReference type="EMBL" id="CP071444">
    <property type="protein sequence ID" value="QSX08814.1"/>
    <property type="molecule type" value="Genomic_DNA"/>
</dbReference>
<name>A0A975AIL9_9FIRM</name>
<sequence>MGKMIGIIVKKELRRLFTDRRLVFTTLILPPVMLIVLYGVIGIGARSMITDVEEHVSTVYTVEAPDALNQAIAAAGAEVETVGTGEVDGIKEQILQGDADVLLVVDPEFESKVLNYEGGEKPNIDTYHNPSEDYSSSAHYLVQQVLGAYENQLLGERLGNPAYASVFDINRNNEEAEVMDDRKASGRLLSMLLPMMITIFLFAGAMSLGPDSIAGEKERGTMATLLMTPVGRNVIAFGKVISLGILAFLSALSSFIGIIIALPMLAESMTGDLGMNLGEFIQYGPKDYLMILAILIALEGIFVGLISVASVLAKNVKEAGTYLMPIYFVVMIAAFSNMYSTKTPEIVEYAIPVYGSILAMKSVLNFEMPMVGLLLNVGAALVVTVILVYVIKTLFEKESVMFNQ</sequence>
<dbReference type="PANTHER" id="PTHR43471:SF3">
    <property type="entry name" value="ABC TRANSPORTER PERMEASE PROTEIN NATB"/>
    <property type="match status" value="1"/>
</dbReference>
<gene>
    <name evidence="2" type="ORF">J0B03_01640</name>
</gene>
<dbReference type="GO" id="GO:0140359">
    <property type="term" value="F:ABC-type transporter activity"/>
    <property type="evidence" value="ECO:0007669"/>
    <property type="project" value="InterPro"/>
</dbReference>
<feature type="transmembrane region" description="Helical" evidence="1">
    <location>
        <begin position="240"/>
        <end position="266"/>
    </location>
</feature>
<dbReference type="Proteomes" id="UP000663499">
    <property type="component" value="Chromosome"/>
</dbReference>
<organism evidence="2 3">
    <name type="scientific">Alkalibacter rhizosphaerae</name>
    <dbReference type="NCBI Taxonomy" id="2815577"/>
    <lineage>
        <taxon>Bacteria</taxon>
        <taxon>Bacillati</taxon>
        <taxon>Bacillota</taxon>
        <taxon>Clostridia</taxon>
        <taxon>Eubacteriales</taxon>
        <taxon>Eubacteriaceae</taxon>
        <taxon>Alkalibacter</taxon>
    </lineage>
</organism>
<dbReference type="PANTHER" id="PTHR43471">
    <property type="entry name" value="ABC TRANSPORTER PERMEASE"/>
    <property type="match status" value="1"/>
</dbReference>
<feature type="transmembrane region" description="Helical" evidence="1">
    <location>
        <begin position="188"/>
        <end position="208"/>
    </location>
</feature>
<proteinExistence type="predicted"/>
<evidence type="ECO:0000256" key="1">
    <source>
        <dbReference type="SAM" id="Phobius"/>
    </source>
</evidence>
<evidence type="ECO:0000313" key="3">
    <source>
        <dbReference type="Proteomes" id="UP000663499"/>
    </source>
</evidence>
<keyword evidence="1" id="KW-0472">Membrane</keyword>
<accession>A0A975AIL9</accession>
<feature type="transmembrane region" description="Helical" evidence="1">
    <location>
        <begin position="370"/>
        <end position="391"/>
    </location>
</feature>
<protein>
    <submittedName>
        <fullName evidence="2">ABC transporter permease</fullName>
    </submittedName>
</protein>
<reference evidence="2" key="1">
    <citation type="submission" date="2021-03" db="EMBL/GenBank/DDBJ databases">
        <title>Alkalibacter marinus sp. nov., isolated from tidal flat sediment.</title>
        <authorList>
            <person name="Namirimu T."/>
            <person name="Yang J.-A."/>
            <person name="Yang S.-H."/>
            <person name="Kim Y.-J."/>
            <person name="Kwon K.K."/>
        </authorList>
    </citation>
    <scope>NUCLEOTIDE SEQUENCE</scope>
    <source>
        <strain evidence="2">ES005</strain>
    </source>
</reference>
<keyword evidence="3" id="KW-1185">Reference proteome</keyword>
<dbReference type="GO" id="GO:0005886">
    <property type="term" value="C:plasma membrane"/>
    <property type="evidence" value="ECO:0007669"/>
    <property type="project" value="UniProtKB-SubCell"/>
</dbReference>
<keyword evidence="1" id="KW-0812">Transmembrane</keyword>
<evidence type="ECO:0000313" key="2">
    <source>
        <dbReference type="EMBL" id="QSX08814.1"/>
    </source>
</evidence>